<name>A0A5J4TFW9_9EUKA</name>
<organism evidence="2 3">
    <name type="scientific">Streblomastix strix</name>
    <dbReference type="NCBI Taxonomy" id="222440"/>
    <lineage>
        <taxon>Eukaryota</taxon>
        <taxon>Metamonada</taxon>
        <taxon>Preaxostyla</taxon>
        <taxon>Oxymonadida</taxon>
        <taxon>Streblomastigidae</taxon>
        <taxon>Streblomastix</taxon>
    </lineage>
</organism>
<dbReference type="AlphaFoldDB" id="A0A5J4TFW9"/>
<reference evidence="2 3" key="1">
    <citation type="submission" date="2019-03" db="EMBL/GenBank/DDBJ databases">
        <title>Single cell metagenomics reveals metabolic interactions within the superorganism composed of flagellate Streblomastix strix and complex community of Bacteroidetes bacteria on its surface.</title>
        <authorList>
            <person name="Treitli S.C."/>
            <person name="Kolisko M."/>
            <person name="Husnik F."/>
            <person name="Keeling P."/>
            <person name="Hampl V."/>
        </authorList>
    </citation>
    <scope>NUCLEOTIDE SEQUENCE [LARGE SCALE GENOMIC DNA]</scope>
    <source>
        <strain evidence="2">ST1C</strain>
    </source>
</reference>
<evidence type="ECO:0000313" key="2">
    <source>
        <dbReference type="EMBL" id="KAA6357128.1"/>
    </source>
</evidence>
<dbReference type="EMBL" id="SNRW01031878">
    <property type="protein sequence ID" value="KAA6357128.1"/>
    <property type="molecule type" value="Genomic_DNA"/>
</dbReference>
<comment type="caution">
    <text evidence="2">The sequence shown here is derived from an EMBL/GenBank/DDBJ whole genome shotgun (WGS) entry which is preliminary data.</text>
</comment>
<evidence type="ECO:0000256" key="1">
    <source>
        <dbReference type="SAM" id="MobiDB-lite"/>
    </source>
</evidence>
<dbReference type="Proteomes" id="UP000324800">
    <property type="component" value="Unassembled WGS sequence"/>
</dbReference>
<proteinExistence type="predicted"/>
<feature type="region of interest" description="Disordered" evidence="1">
    <location>
        <begin position="166"/>
        <end position="185"/>
    </location>
</feature>
<evidence type="ECO:0000313" key="3">
    <source>
        <dbReference type="Proteomes" id="UP000324800"/>
    </source>
</evidence>
<feature type="compositionally biased region" description="Low complexity" evidence="1">
    <location>
        <begin position="51"/>
        <end position="63"/>
    </location>
</feature>
<accession>A0A5J4TFW9</accession>
<feature type="region of interest" description="Disordered" evidence="1">
    <location>
        <begin position="32"/>
        <end position="63"/>
    </location>
</feature>
<gene>
    <name evidence="2" type="ORF">EZS28_047345</name>
</gene>
<protein>
    <submittedName>
        <fullName evidence="2">Uncharacterized protein</fullName>
    </submittedName>
</protein>
<sequence length="185" mass="21470">MTRQIILEQGNEKQKEQVYQQDKELQIVDEQQELGGDVLQGVPPAPPLIAPQPTQQQQPSLVQEDAQQKQIEESQSQQMINMNRAMNYKLGSMDWGLNPVNATQFPLKDISMRISDKKSSYISMNKVLTKAEKVNYAKIKKNYISEKQMNEQLEVQKELKKKYGKKYNQRFQTQGVQHKKKSKSK</sequence>